<evidence type="ECO:0000256" key="12">
    <source>
        <dbReference type="ARBA" id="ARBA00023170"/>
    </source>
</evidence>
<sequence length="799" mass="91924">MESGLIKDNQLSASSSHDKDTTGPQNSRIRTERGSGAWCPRKQINSEVVEWLQIDFDMDMVITAVETQGRFDSGRGLEYAPGYMLEYWRESLGTWARYKDGRQNEVLAGNSDTQSAVFQELDGGIVARNLRVIPVSDVTRTVCMRVELYGCSYKDQILSYTIPEGDIIDGLNLKDISYDGITNSSGYLINGLGKLYDGAIGVDNFEKYPEQWIGWSKEKHGATITIEILFVKKKIINAILFHASNFLKSGAQVFKRAHIWFSSQGDGQYSPRTLYFNYVPDKNFQSARWVRIPVPSRIAKELRVELTLSENSNWLLLSEIKFEFKNGMLESDDLDDEEFDLDHLSNRGDTLTYFAINDMSEDSARWISFAVITSLLFLFCALIVLFYLLWIYRRTFPRKGPFVVLKKNSKDLRMTIGGRTAKRTSPNAYRMTNDNMQNSLLEKLHANQSSGGEYAEPYYVSKTVCNPTKSLPNSTVHYASSDVCMRHPRQLGYMLMENLVSSKIANDYDKVHDTNRSTNFVEIDPQCLRFHEHLGNNRFGEIWLCKLEQRTMVNKTFHRSHDDRREFEVIVGELSSLRHQNILEVIGICCNGVLTSCIHEHIEQYLGQYLQSLNNEIPYRTELLLSVSTQIAAGMSYLESKNFIHGNLSANNCLVTNDGTIKLTNFNMAYTLDHFETDDPVDYGRIRWMSWEAATEKRITVKGDVWSFGVAVWEVLNGCHKYPYKMMTDNDVYRNLLFMQQHGTLKFYLERPDFSSVNFYQEFILPCWSRDSEQRPTFHSLHRRLQNVTCAQMSEGCCF</sequence>
<dbReference type="Pfam" id="PF21114">
    <property type="entry name" value="DDR1-2_DS-like"/>
    <property type="match status" value="1"/>
</dbReference>
<accession>A0A1I7VNQ6</accession>
<feature type="domain" description="Protein kinase" evidence="17">
    <location>
        <begin position="528"/>
        <end position="785"/>
    </location>
</feature>
<keyword evidence="4" id="KW-1003">Cell membrane</keyword>
<dbReference type="GO" id="GO:0038062">
    <property type="term" value="F:protein tyrosine kinase collagen receptor activity"/>
    <property type="evidence" value="ECO:0007669"/>
    <property type="project" value="TreeGrafter"/>
</dbReference>
<dbReference type="Gene3D" id="2.60.120.260">
    <property type="entry name" value="Galactose-binding domain-like"/>
    <property type="match status" value="1"/>
</dbReference>
<dbReference type="PANTHER" id="PTHR24416:SF634">
    <property type="entry name" value="DISCOIDIN DOMAIN-CONTAINING RECEPTOR TYROSINE KINASE B"/>
    <property type="match status" value="1"/>
</dbReference>
<keyword evidence="19" id="KW-1185">Reference proteome</keyword>
<keyword evidence="6" id="KW-0732">Signal</keyword>
<dbReference type="Gene3D" id="1.10.510.10">
    <property type="entry name" value="Transferase(Phosphotransferase) domain 1"/>
    <property type="match status" value="1"/>
</dbReference>
<evidence type="ECO:0000256" key="10">
    <source>
        <dbReference type="ARBA" id="ARBA00023136"/>
    </source>
</evidence>
<feature type="region of interest" description="Disordered" evidence="15">
    <location>
        <begin position="1"/>
        <end position="35"/>
    </location>
</feature>
<evidence type="ECO:0000256" key="16">
    <source>
        <dbReference type="SAM" id="Phobius"/>
    </source>
</evidence>
<evidence type="ECO:0000256" key="14">
    <source>
        <dbReference type="ARBA" id="ARBA00061639"/>
    </source>
</evidence>
<keyword evidence="8" id="KW-0067">ATP-binding</keyword>
<comment type="similarity">
    <text evidence="14">Belongs to the protein kinase superfamily. Tyr protein kinase family. Insulin receptor subfamily.</text>
</comment>
<dbReference type="GO" id="GO:0051897">
    <property type="term" value="P:positive regulation of phosphatidylinositol 3-kinase/protein kinase B signal transduction"/>
    <property type="evidence" value="ECO:0007669"/>
    <property type="project" value="TreeGrafter"/>
</dbReference>
<proteinExistence type="inferred from homology"/>
<keyword evidence="13" id="KW-0325">Glycoprotein</keyword>
<dbReference type="GO" id="GO:0008045">
    <property type="term" value="P:motor neuron axon guidance"/>
    <property type="evidence" value="ECO:0007669"/>
    <property type="project" value="UniProtKB-ARBA"/>
</dbReference>
<keyword evidence="7" id="KW-0547">Nucleotide-binding</keyword>
<keyword evidence="9 16" id="KW-1133">Transmembrane helix</keyword>
<dbReference type="Gene3D" id="3.30.200.20">
    <property type="entry name" value="Phosphorylase Kinase, domain 1"/>
    <property type="match status" value="1"/>
</dbReference>
<dbReference type="SUPFAM" id="SSF56112">
    <property type="entry name" value="Protein kinase-like (PK-like)"/>
    <property type="match status" value="1"/>
</dbReference>
<dbReference type="GO" id="GO:0005886">
    <property type="term" value="C:plasma membrane"/>
    <property type="evidence" value="ECO:0007669"/>
    <property type="project" value="UniProtKB-SubCell"/>
</dbReference>
<dbReference type="InterPro" id="IPR011009">
    <property type="entry name" value="Kinase-like_dom_sf"/>
</dbReference>
<feature type="domain" description="F5/8 type C" evidence="18">
    <location>
        <begin position="1"/>
        <end position="151"/>
    </location>
</feature>
<dbReference type="InterPro" id="IPR001245">
    <property type="entry name" value="Ser-Thr/Tyr_kinase_cat_dom"/>
</dbReference>
<reference evidence="20" key="2">
    <citation type="submission" date="2016-11" db="UniProtKB">
        <authorList>
            <consortium name="WormBaseParasite"/>
        </authorList>
    </citation>
    <scope>IDENTIFICATION</scope>
</reference>
<dbReference type="SUPFAM" id="SSF49785">
    <property type="entry name" value="Galactose-binding domain-like"/>
    <property type="match status" value="1"/>
</dbReference>
<dbReference type="eggNOG" id="KOG1094">
    <property type="taxonomic scope" value="Eukaryota"/>
</dbReference>
<dbReference type="PROSITE" id="PS50022">
    <property type="entry name" value="FA58C_3"/>
    <property type="match status" value="1"/>
</dbReference>
<dbReference type="InterPro" id="IPR000719">
    <property type="entry name" value="Prot_kinase_dom"/>
</dbReference>
<evidence type="ECO:0000256" key="9">
    <source>
        <dbReference type="ARBA" id="ARBA00022989"/>
    </source>
</evidence>
<dbReference type="PANTHER" id="PTHR24416">
    <property type="entry name" value="TYROSINE-PROTEIN KINASE RECEPTOR"/>
    <property type="match status" value="1"/>
</dbReference>
<dbReference type="PROSITE" id="PS01285">
    <property type="entry name" value="FA58C_1"/>
    <property type="match status" value="1"/>
</dbReference>
<dbReference type="AlphaFoldDB" id="A0A1I7VNQ6"/>
<evidence type="ECO:0000256" key="2">
    <source>
        <dbReference type="ARBA" id="ARBA00004484"/>
    </source>
</evidence>
<dbReference type="InterPro" id="IPR048525">
    <property type="entry name" value="DDR1-2_DS-like"/>
</dbReference>
<dbReference type="InterPro" id="IPR050122">
    <property type="entry name" value="RTK"/>
</dbReference>
<dbReference type="GO" id="GO:0048680">
    <property type="term" value="P:positive regulation of axon regeneration"/>
    <property type="evidence" value="ECO:0007669"/>
    <property type="project" value="UniProtKB-ARBA"/>
</dbReference>
<organism evidence="19 20">
    <name type="scientific">Loa loa</name>
    <name type="common">Eye worm</name>
    <name type="synonym">Filaria loa</name>
    <dbReference type="NCBI Taxonomy" id="7209"/>
    <lineage>
        <taxon>Eukaryota</taxon>
        <taxon>Metazoa</taxon>
        <taxon>Ecdysozoa</taxon>
        <taxon>Nematoda</taxon>
        <taxon>Chromadorea</taxon>
        <taxon>Rhabditida</taxon>
        <taxon>Spirurina</taxon>
        <taxon>Spiruromorpha</taxon>
        <taxon>Filarioidea</taxon>
        <taxon>Onchocercidae</taxon>
        <taxon>Loa</taxon>
    </lineage>
</organism>
<dbReference type="Pfam" id="PF00754">
    <property type="entry name" value="F5_F8_type_C"/>
    <property type="match status" value="1"/>
</dbReference>
<keyword evidence="10 16" id="KW-0472">Membrane</keyword>
<evidence type="ECO:0000256" key="13">
    <source>
        <dbReference type="ARBA" id="ARBA00023180"/>
    </source>
</evidence>
<evidence type="ECO:0000259" key="17">
    <source>
        <dbReference type="PROSITE" id="PS50011"/>
    </source>
</evidence>
<evidence type="ECO:0000256" key="3">
    <source>
        <dbReference type="ARBA" id="ARBA00004489"/>
    </source>
</evidence>
<dbReference type="FunFam" id="2.60.120.260:FF:000007">
    <property type="entry name" value="Discoidin domain receptor tyrosine kinase 1"/>
    <property type="match status" value="1"/>
</dbReference>
<evidence type="ECO:0000313" key="20">
    <source>
        <dbReference type="WBParaSite" id="EN70_4601"/>
    </source>
</evidence>
<dbReference type="SMART" id="SM00231">
    <property type="entry name" value="FA58C"/>
    <property type="match status" value="1"/>
</dbReference>
<dbReference type="GO" id="GO:0043235">
    <property type="term" value="C:receptor complex"/>
    <property type="evidence" value="ECO:0007669"/>
    <property type="project" value="TreeGrafter"/>
</dbReference>
<protein>
    <submittedName>
        <fullName evidence="20">Discoidin domain receptor protein 2</fullName>
    </submittedName>
</protein>
<evidence type="ECO:0000256" key="1">
    <source>
        <dbReference type="ARBA" id="ARBA00004251"/>
    </source>
</evidence>
<evidence type="ECO:0000256" key="7">
    <source>
        <dbReference type="ARBA" id="ARBA00022741"/>
    </source>
</evidence>
<dbReference type="Proteomes" id="UP000095285">
    <property type="component" value="Unassembled WGS sequence"/>
</dbReference>
<feature type="transmembrane region" description="Helical" evidence="16">
    <location>
        <begin position="366"/>
        <end position="390"/>
    </location>
</feature>
<evidence type="ECO:0000256" key="15">
    <source>
        <dbReference type="SAM" id="MobiDB-lite"/>
    </source>
</evidence>
<dbReference type="GO" id="GO:0005518">
    <property type="term" value="F:collagen binding"/>
    <property type="evidence" value="ECO:0007669"/>
    <property type="project" value="TreeGrafter"/>
</dbReference>
<reference evidence="19" key="1">
    <citation type="submission" date="2012-04" db="EMBL/GenBank/DDBJ databases">
        <title>The Genome Sequence of Loa loa.</title>
        <authorList>
            <consortium name="The Broad Institute Genome Sequencing Platform"/>
            <consortium name="Broad Institute Genome Sequencing Center for Infectious Disease"/>
            <person name="Nutman T.B."/>
            <person name="Fink D.L."/>
            <person name="Russ C."/>
            <person name="Young S."/>
            <person name="Zeng Q."/>
            <person name="Gargeya S."/>
            <person name="Alvarado L."/>
            <person name="Berlin A."/>
            <person name="Chapman S.B."/>
            <person name="Chen Z."/>
            <person name="Freedman E."/>
            <person name="Gellesch M."/>
            <person name="Goldberg J."/>
            <person name="Griggs A."/>
            <person name="Gujja S."/>
            <person name="Heilman E.R."/>
            <person name="Heiman D."/>
            <person name="Howarth C."/>
            <person name="Mehta T."/>
            <person name="Neiman D."/>
            <person name="Pearson M."/>
            <person name="Roberts A."/>
            <person name="Saif S."/>
            <person name="Shea T."/>
            <person name="Shenoy N."/>
            <person name="Sisk P."/>
            <person name="Stolte C."/>
            <person name="Sykes S."/>
            <person name="White J."/>
            <person name="Yandava C."/>
            <person name="Haas B."/>
            <person name="Henn M.R."/>
            <person name="Nusbaum C."/>
            <person name="Birren B."/>
        </authorList>
    </citation>
    <scope>NUCLEOTIDE SEQUENCE [LARGE SCALE GENOMIC DNA]</scope>
</reference>
<dbReference type="PROSITE" id="PS01286">
    <property type="entry name" value="FA58C_2"/>
    <property type="match status" value="1"/>
</dbReference>
<evidence type="ECO:0000256" key="8">
    <source>
        <dbReference type="ARBA" id="ARBA00022840"/>
    </source>
</evidence>
<dbReference type="WBParaSite" id="EN70_4601">
    <property type="protein sequence ID" value="EN70_4601"/>
    <property type="gene ID" value="EN70_4601"/>
</dbReference>
<keyword evidence="5 16" id="KW-0812">Transmembrane</keyword>
<comment type="subcellular location">
    <subcellularLocation>
        <location evidence="1">Cell membrane</location>
        <topology evidence="1">Single-pass type I membrane protein</topology>
    </subcellularLocation>
    <subcellularLocation>
        <location evidence="3">Cell projection</location>
        <location evidence="3">Axon</location>
    </subcellularLocation>
    <subcellularLocation>
        <location evidence="2">Perikaryon</location>
    </subcellularLocation>
</comment>
<dbReference type="GO" id="GO:0030424">
    <property type="term" value="C:axon"/>
    <property type="evidence" value="ECO:0007669"/>
    <property type="project" value="UniProtKB-SubCell"/>
</dbReference>
<dbReference type="InterPro" id="IPR008979">
    <property type="entry name" value="Galactose-bd-like_sf"/>
</dbReference>
<dbReference type="PROSITE" id="PS50011">
    <property type="entry name" value="PROTEIN_KINASE_DOM"/>
    <property type="match status" value="1"/>
</dbReference>
<evidence type="ECO:0000256" key="5">
    <source>
        <dbReference type="ARBA" id="ARBA00022692"/>
    </source>
</evidence>
<evidence type="ECO:0000256" key="11">
    <source>
        <dbReference type="ARBA" id="ARBA00023157"/>
    </source>
</evidence>
<dbReference type="InterPro" id="IPR000421">
    <property type="entry name" value="FA58C"/>
</dbReference>
<keyword evidence="11" id="KW-1015">Disulfide bond</keyword>
<dbReference type="Pfam" id="PF07714">
    <property type="entry name" value="PK_Tyr_Ser-Thr"/>
    <property type="match status" value="1"/>
</dbReference>
<dbReference type="GO" id="GO:0005524">
    <property type="term" value="F:ATP binding"/>
    <property type="evidence" value="ECO:0007669"/>
    <property type="project" value="UniProtKB-KW"/>
</dbReference>
<dbReference type="Gene3D" id="2.60.120.1190">
    <property type="match status" value="1"/>
</dbReference>
<keyword evidence="12" id="KW-0675">Receptor</keyword>
<dbReference type="GO" id="GO:0043204">
    <property type="term" value="C:perikaryon"/>
    <property type="evidence" value="ECO:0007669"/>
    <property type="project" value="UniProtKB-SubCell"/>
</dbReference>
<evidence type="ECO:0000256" key="4">
    <source>
        <dbReference type="ARBA" id="ARBA00022475"/>
    </source>
</evidence>
<evidence type="ECO:0000259" key="18">
    <source>
        <dbReference type="PROSITE" id="PS50022"/>
    </source>
</evidence>
<evidence type="ECO:0000313" key="19">
    <source>
        <dbReference type="Proteomes" id="UP000095285"/>
    </source>
</evidence>
<name>A0A1I7VNQ6_LOALO</name>
<dbReference type="CDD" id="cd00057">
    <property type="entry name" value="FA58C"/>
    <property type="match status" value="1"/>
</dbReference>
<evidence type="ECO:0000256" key="6">
    <source>
        <dbReference type="ARBA" id="ARBA00022729"/>
    </source>
</evidence>